<feature type="compositionally biased region" description="Polar residues" evidence="1">
    <location>
        <begin position="1475"/>
        <end position="1486"/>
    </location>
</feature>
<protein>
    <recommendedName>
        <fullName evidence="4">Methyltransferase type 11 domain-containing protein</fullName>
    </recommendedName>
</protein>
<feature type="region of interest" description="Disordered" evidence="1">
    <location>
        <begin position="650"/>
        <end position="674"/>
    </location>
</feature>
<comment type="caution">
    <text evidence="2">The sequence shown here is derived from an EMBL/GenBank/DDBJ whole genome shotgun (WGS) entry which is preliminary data.</text>
</comment>
<feature type="region of interest" description="Disordered" evidence="1">
    <location>
        <begin position="925"/>
        <end position="949"/>
    </location>
</feature>
<feature type="compositionally biased region" description="Low complexity" evidence="1">
    <location>
        <begin position="307"/>
        <end position="323"/>
    </location>
</feature>
<feature type="compositionally biased region" description="Low complexity" evidence="1">
    <location>
        <begin position="429"/>
        <end position="446"/>
    </location>
</feature>
<feature type="compositionally biased region" description="Low complexity" evidence="1">
    <location>
        <begin position="1050"/>
        <end position="1062"/>
    </location>
</feature>
<dbReference type="CDD" id="cd02440">
    <property type="entry name" value="AdoMet_MTases"/>
    <property type="match status" value="1"/>
</dbReference>
<feature type="compositionally biased region" description="Polar residues" evidence="1">
    <location>
        <begin position="35"/>
        <end position="44"/>
    </location>
</feature>
<feature type="compositionally biased region" description="Basic and acidic residues" evidence="1">
    <location>
        <begin position="786"/>
        <end position="800"/>
    </location>
</feature>
<feature type="compositionally biased region" description="Basic and acidic residues" evidence="1">
    <location>
        <begin position="1487"/>
        <end position="1496"/>
    </location>
</feature>
<feature type="compositionally biased region" description="Low complexity" evidence="1">
    <location>
        <begin position="605"/>
        <end position="623"/>
    </location>
</feature>
<feature type="compositionally biased region" description="Low complexity" evidence="1">
    <location>
        <begin position="766"/>
        <end position="784"/>
    </location>
</feature>
<feature type="compositionally biased region" description="Low complexity" evidence="1">
    <location>
        <begin position="1456"/>
        <end position="1472"/>
    </location>
</feature>
<evidence type="ECO:0000313" key="2">
    <source>
        <dbReference type="EMBL" id="PGH17885.1"/>
    </source>
</evidence>
<feature type="compositionally biased region" description="Basic and acidic residues" evidence="1">
    <location>
        <begin position="925"/>
        <end position="943"/>
    </location>
</feature>
<feature type="compositionally biased region" description="Polar residues" evidence="1">
    <location>
        <begin position="349"/>
        <end position="360"/>
    </location>
</feature>
<feature type="compositionally biased region" description="Basic and acidic residues" evidence="1">
    <location>
        <begin position="566"/>
        <end position="579"/>
    </location>
</feature>
<feature type="compositionally biased region" description="Basic and acidic residues" evidence="1">
    <location>
        <begin position="155"/>
        <end position="165"/>
    </location>
</feature>
<feature type="region of interest" description="Disordered" evidence="1">
    <location>
        <begin position="1095"/>
        <end position="1116"/>
    </location>
</feature>
<feature type="compositionally biased region" description="Polar residues" evidence="1">
    <location>
        <begin position="516"/>
        <end position="539"/>
    </location>
</feature>
<feature type="compositionally biased region" description="Low complexity" evidence="1">
    <location>
        <begin position="45"/>
        <end position="63"/>
    </location>
</feature>
<dbReference type="Gene3D" id="3.40.50.150">
    <property type="entry name" value="Vaccinia Virus protein VP39"/>
    <property type="match status" value="1"/>
</dbReference>
<feature type="compositionally biased region" description="Polar residues" evidence="1">
    <location>
        <begin position="805"/>
        <end position="820"/>
    </location>
</feature>
<feature type="compositionally biased region" description="Low complexity" evidence="1">
    <location>
        <begin position="663"/>
        <end position="674"/>
    </location>
</feature>
<feature type="region of interest" description="Disordered" evidence="1">
    <location>
        <begin position="753"/>
        <end position="825"/>
    </location>
</feature>
<feature type="compositionally biased region" description="Basic and acidic residues" evidence="1">
    <location>
        <begin position="362"/>
        <end position="374"/>
    </location>
</feature>
<evidence type="ECO:0000256" key="1">
    <source>
        <dbReference type="SAM" id="MobiDB-lite"/>
    </source>
</evidence>
<feature type="region of interest" description="Disordered" evidence="1">
    <location>
        <begin position="1047"/>
        <end position="1077"/>
    </location>
</feature>
<organism evidence="2 3">
    <name type="scientific">Helicocarpus griseus UAMH5409</name>
    <dbReference type="NCBI Taxonomy" id="1447875"/>
    <lineage>
        <taxon>Eukaryota</taxon>
        <taxon>Fungi</taxon>
        <taxon>Dikarya</taxon>
        <taxon>Ascomycota</taxon>
        <taxon>Pezizomycotina</taxon>
        <taxon>Eurotiomycetes</taxon>
        <taxon>Eurotiomycetidae</taxon>
        <taxon>Onygenales</taxon>
        <taxon>Ajellomycetaceae</taxon>
        <taxon>Helicocarpus</taxon>
    </lineage>
</organism>
<keyword evidence="3" id="KW-1185">Reference proteome</keyword>
<dbReference type="OrthoDB" id="5382952at2759"/>
<feature type="compositionally biased region" description="Low complexity" evidence="1">
    <location>
        <begin position="492"/>
        <end position="503"/>
    </location>
</feature>
<dbReference type="EMBL" id="PDNB01000007">
    <property type="protein sequence ID" value="PGH17885.1"/>
    <property type="molecule type" value="Genomic_DNA"/>
</dbReference>
<dbReference type="SUPFAM" id="SSF53335">
    <property type="entry name" value="S-adenosyl-L-methionine-dependent methyltransferases"/>
    <property type="match status" value="1"/>
</dbReference>
<proteinExistence type="predicted"/>
<evidence type="ECO:0000313" key="3">
    <source>
        <dbReference type="Proteomes" id="UP000223968"/>
    </source>
</evidence>
<dbReference type="STRING" id="1447875.A0A2B7Y9F1"/>
<sequence>MSSYRFDRERKLRQEELTRPSQNAYSSRIPGISNIGHSGSAITKSQVPRPSVSSRARRGSSISESEDPFRGRIPTPQTAKAPLKEIDQSSGIPQPSKIGPGLAHNLIPSGNKMGSPIQSQPKPVLGSPASFGNPILTEGRSRNVLRRKAPSIEQYAERSRARLDTSKFGLYGSNTSLSKAEDNEGKFGTDPYSEEGPRKDVRSQTQKQVQVPPSQSDPLPSKSQMRSKIGDTNIPQIPREVPRELAGLANTVNTTNLPPPTPNFASTSSPSTRYSESPGVWSSRTSTPTSMSSYSPGIIPPTKIGSRLRQPSPNLSRSPLPRQATAPLPSTTTPINKGATGFYPKKPVKSQTHPPITTVNAEKIERNVEEDARKVTIPPHSPPPRKSSTKFKSPRKKEDDNVQKSGNDSRTGERKGSIEPCQSKIESVSRLPAPTSTLPPSRPSRAGTSDLDLKPSPIIQSNMASLKYPGHKRQASSDSTHRKIRPTHNINSSTESFQSKSSSRIPNRYASPYPAGSQNSSTSKLATASKDSLSRTKTVLTKDPKEPKETTTPGGTRRFGIFSRKGKVDTEVAGSDRKDKPARRGPAAGTGHEGYGRYAQRGRRSSVSSVNGRASSTSAATSSRKGSDASRAYSEMDDFLLNRLEPVIISGGGMDGAELSRTQSEQSASSVSVASMAESRPGLYISKNVSDSCDSLASGTGPATQPAETFDSLLQRMRQNEEKPEKPGLAHRRSFRKSQIFGTNKDVALPLSVNTDIPKSRPSIDSGNTSHTSFSQSSVSMTATDRALDKKVTKQPEKKGRWNFFQRSHQTSRKGSTPEPTSAVEVPVSISKVPAARQVAHYALLENEHIDSDSLEGIFHRIEESPPTEEDEEHGEEVPLGLGLKRQHGHSVLLPSPPLLAGYTFEQPVSSPSPKVFFNKNIFSEKPKSNADPKTELEQDRRANRLTSVGRIPQVVSSREEQANPPIPSFSRPFSRVEIPSLTTTANQQASQFYNPGRSPVGSQTEVLASREFHPGSAISDPAVQLPSGSNPIYTRKDGEFLTFPRRKSVTSGSSSSEGPVSLTAMTAVEPPPGSKLNEDEVWNEYDDLIETALSPKTPQRKRRSNSSQQSFKLAARASRTLQVELDGLGNDKRFISSPSEHSSLHRSMSSSFRSSGSSVRLRRSMILSALHASMTQTSPMSFNDTGHSNKNSTELINQCSALSVRQPDSKFDTITESPLPTPRNNEADRRRNTFLLDKAEQDRNGTVEQTNIRSGSLMTSRWLSFGRVLFSPAHNHLRDEDQGRVLVIDGLGNDDWSFYCALTYPAAIIYSLGFSSPSTVSSNPAAWKPPTNHRTIHHANIESPFPFPKGFFTAAVLRFPAACSESGLRNTVSECKRVLRPGAYLELNVMDLDMVNMGNRTRKAVRMLKERICMADQSISLKPASDNIQTLLGKRGFENLNRCMVGVPVAGTIQRSSDTSSSSRSTATLPTPTNPYTVDSASSVKDNGRSRRPPSDDPNLSLGDLLSDKAPSESNDESITKMVAKVARWWYTRCYEAAILPNGNPDYSIWADRRVLRECQRRGTGFRLLIAYAQKPSEPRRTASV</sequence>
<name>A0A2B7Y9F1_9EURO</name>
<gene>
    <name evidence="2" type="ORF">AJ79_00784</name>
</gene>
<feature type="compositionally biased region" description="Polar residues" evidence="1">
    <location>
        <begin position="203"/>
        <end position="226"/>
    </location>
</feature>
<dbReference type="Proteomes" id="UP000223968">
    <property type="component" value="Unassembled WGS sequence"/>
</dbReference>
<feature type="region of interest" description="Disordered" evidence="1">
    <location>
        <begin position="1"/>
        <end position="632"/>
    </location>
</feature>
<evidence type="ECO:0008006" key="4">
    <source>
        <dbReference type="Google" id="ProtNLM"/>
    </source>
</evidence>
<reference evidence="2 3" key="1">
    <citation type="submission" date="2017-10" db="EMBL/GenBank/DDBJ databases">
        <title>Comparative genomics in systemic dimorphic fungi from Ajellomycetaceae.</title>
        <authorList>
            <person name="Munoz J.F."/>
            <person name="Mcewen J.G."/>
            <person name="Clay O.K."/>
            <person name="Cuomo C.A."/>
        </authorList>
    </citation>
    <scope>NUCLEOTIDE SEQUENCE [LARGE SCALE GENOMIC DNA]</scope>
    <source>
        <strain evidence="2 3">UAMH5409</strain>
    </source>
</reference>
<feature type="compositionally biased region" description="Basic and acidic residues" evidence="1">
    <location>
        <begin position="540"/>
        <end position="549"/>
    </location>
</feature>
<feature type="compositionally biased region" description="Basic and acidic residues" evidence="1">
    <location>
        <begin position="1"/>
        <end position="18"/>
    </location>
</feature>
<dbReference type="InterPro" id="IPR029063">
    <property type="entry name" value="SAM-dependent_MTases_sf"/>
</dbReference>
<accession>A0A2B7Y9F1</accession>
<feature type="region of interest" description="Disordered" evidence="1">
    <location>
        <begin position="1455"/>
        <end position="1518"/>
    </location>
</feature>
<feature type="compositionally biased region" description="Low complexity" evidence="1">
    <location>
        <begin position="266"/>
        <end position="295"/>
    </location>
</feature>